<dbReference type="PRINTS" id="PR00413">
    <property type="entry name" value="HADHALOGNASE"/>
</dbReference>
<dbReference type="InterPro" id="IPR036412">
    <property type="entry name" value="HAD-like_sf"/>
</dbReference>
<name>A0A382C2L1_9ZZZZ</name>
<proteinExistence type="predicted"/>
<evidence type="ECO:0008006" key="3">
    <source>
        <dbReference type="Google" id="ProtNLM"/>
    </source>
</evidence>
<dbReference type="EMBL" id="UINC01032443">
    <property type="protein sequence ID" value="SVB20114.1"/>
    <property type="molecule type" value="Genomic_DNA"/>
</dbReference>
<dbReference type="InterPro" id="IPR023214">
    <property type="entry name" value="HAD_sf"/>
</dbReference>
<dbReference type="PANTHER" id="PTHR43316">
    <property type="entry name" value="HYDROLASE, HALOACID DELAHOGENASE-RELATED"/>
    <property type="match status" value="1"/>
</dbReference>
<protein>
    <recommendedName>
        <fullName evidence="3">Haloacid dehalogenase, type II</fullName>
    </recommendedName>
</protein>
<dbReference type="SFLD" id="SFLDS00003">
    <property type="entry name" value="Haloacid_Dehalogenase"/>
    <property type="match status" value="1"/>
</dbReference>
<evidence type="ECO:0000256" key="1">
    <source>
        <dbReference type="ARBA" id="ARBA00022801"/>
    </source>
</evidence>
<organism evidence="2">
    <name type="scientific">marine metagenome</name>
    <dbReference type="NCBI Taxonomy" id="408172"/>
    <lineage>
        <taxon>unclassified sequences</taxon>
        <taxon>metagenomes</taxon>
        <taxon>ecological metagenomes</taxon>
    </lineage>
</organism>
<dbReference type="SFLD" id="SFLDG01129">
    <property type="entry name" value="C1.5:_HAD__Beta-PGM__Phosphata"/>
    <property type="match status" value="1"/>
</dbReference>
<dbReference type="InterPro" id="IPR051540">
    <property type="entry name" value="S-2-haloacid_dehalogenase"/>
</dbReference>
<reference evidence="2" key="1">
    <citation type="submission" date="2018-05" db="EMBL/GenBank/DDBJ databases">
        <authorList>
            <person name="Lanie J.A."/>
            <person name="Ng W.-L."/>
            <person name="Kazmierczak K.M."/>
            <person name="Andrzejewski T.M."/>
            <person name="Davidsen T.M."/>
            <person name="Wayne K.J."/>
            <person name="Tettelin H."/>
            <person name="Glass J.I."/>
            <person name="Rusch D."/>
            <person name="Podicherti R."/>
            <person name="Tsui H.-C.T."/>
            <person name="Winkler M.E."/>
        </authorList>
    </citation>
    <scope>NUCLEOTIDE SEQUENCE</scope>
</reference>
<dbReference type="SUPFAM" id="SSF56784">
    <property type="entry name" value="HAD-like"/>
    <property type="match status" value="1"/>
</dbReference>
<dbReference type="InterPro" id="IPR006439">
    <property type="entry name" value="HAD-SF_hydro_IA"/>
</dbReference>
<dbReference type="NCBIfam" id="TIGR01549">
    <property type="entry name" value="HAD-SF-IA-v1"/>
    <property type="match status" value="1"/>
</dbReference>
<evidence type="ECO:0000313" key="2">
    <source>
        <dbReference type="EMBL" id="SVB20114.1"/>
    </source>
</evidence>
<dbReference type="AlphaFoldDB" id="A0A382C2L1"/>
<sequence>MPLKAVIFDVYNTLFNNDAANWIATFEDITQTQKLPVLAEELWVTWRTFESQFRLTRNALDDQGQLPAFKTYQQAWQEAFGHAFKELGVDGTPEQAAEMSVDALAKRNPYQDTLQLLEFVKSRWKSAVLTNADNRSLFPLLRYNELEFDSILTSEIAQSYKPNGKIFNNILDDLDVLPDEAIYIGDTLLDDIHGAKAAGISAVWINRNGSDRDHSLLQPDNEITSLNELAEILEKINEIKCHD</sequence>
<dbReference type="PANTHER" id="PTHR43316:SF3">
    <property type="entry name" value="HALOACID DEHALOGENASE, TYPE II (AFU_ORTHOLOGUE AFUA_2G07750)-RELATED"/>
    <property type="match status" value="1"/>
</dbReference>
<dbReference type="Gene3D" id="3.40.50.1000">
    <property type="entry name" value="HAD superfamily/HAD-like"/>
    <property type="match status" value="1"/>
</dbReference>
<keyword evidence="1" id="KW-0378">Hydrolase</keyword>
<dbReference type="Gene3D" id="1.10.150.750">
    <property type="match status" value="1"/>
</dbReference>
<accession>A0A382C2L1</accession>
<gene>
    <name evidence="2" type="ORF">METZ01_LOCUS172968</name>
</gene>
<dbReference type="GO" id="GO:0016787">
    <property type="term" value="F:hydrolase activity"/>
    <property type="evidence" value="ECO:0007669"/>
    <property type="project" value="UniProtKB-KW"/>
</dbReference>
<dbReference type="Pfam" id="PF00702">
    <property type="entry name" value="Hydrolase"/>
    <property type="match status" value="1"/>
</dbReference>